<organism evidence="1 2">
    <name type="scientific">Oikopleura dioica</name>
    <name type="common">Tunicate</name>
    <dbReference type="NCBI Taxonomy" id="34765"/>
    <lineage>
        <taxon>Eukaryota</taxon>
        <taxon>Metazoa</taxon>
        <taxon>Chordata</taxon>
        <taxon>Tunicata</taxon>
        <taxon>Appendicularia</taxon>
        <taxon>Copelata</taxon>
        <taxon>Oikopleuridae</taxon>
        <taxon>Oikopleura</taxon>
    </lineage>
</organism>
<proteinExistence type="predicted"/>
<accession>A0ABN7S2U4</accession>
<protein>
    <submittedName>
        <fullName evidence="1">Oidioi.mRNA.OKI2018_I69.PAR.g11429.t1.cds</fullName>
    </submittedName>
</protein>
<reference evidence="1 2" key="1">
    <citation type="submission" date="2021-04" db="EMBL/GenBank/DDBJ databases">
        <authorList>
            <person name="Bliznina A."/>
        </authorList>
    </citation>
    <scope>NUCLEOTIDE SEQUENCE [LARGE SCALE GENOMIC DNA]</scope>
</reference>
<sequence length="172" mass="19246">MSSNDETSVPYESAVLDINTTDLANDLFNSDITIWLTYALEELSKFEQWLKEKGLDTPKNLAFLAKLQNRTVEESYDSVDIVNKSQQRKISECLSLGGALLPDDQCHAEFSYQKAIEAGEELDEEIKEMLKKLLAEKSKAARLKGFDVAFDEAIADVDRVLANATSTMSLKN</sequence>
<evidence type="ECO:0000313" key="2">
    <source>
        <dbReference type="Proteomes" id="UP001158576"/>
    </source>
</evidence>
<evidence type="ECO:0000313" key="1">
    <source>
        <dbReference type="EMBL" id="CAG5086983.1"/>
    </source>
</evidence>
<dbReference type="Proteomes" id="UP001158576">
    <property type="component" value="Chromosome PAR"/>
</dbReference>
<dbReference type="EMBL" id="OU015568">
    <property type="protein sequence ID" value="CAG5086983.1"/>
    <property type="molecule type" value="Genomic_DNA"/>
</dbReference>
<gene>
    <name evidence="1" type="ORF">OKIOD_LOCUS2987</name>
</gene>
<name>A0ABN7S2U4_OIKDI</name>
<keyword evidence="2" id="KW-1185">Reference proteome</keyword>